<dbReference type="AlphaFoldDB" id="A0A919CIJ6"/>
<keyword evidence="3" id="KW-1185">Reference proteome</keyword>
<dbReference type="RefSeq" id="WP_189474487.1">
    <property type="nucleotide sequence ID" value="NZ_BMYM01000001.1"/>
</dbReference>
<reference evidence="2" key="2">
    <citation type="submission" date="2020-09" db="EMBL/GenBank/DDBJ databases">
        <authorList>
            <person name="Sun Q."/>
            <person name="Kim S."/>
        </authorList>
    </citation>
    <scope>NUCLEOTIDE SEQUENCE</scope>
    <source>
        <strain evidence="2">KCTC 23430</strain>
    </source>
</reference>
<evidence type="ECO:0000256" key="1">
    <source>
        <dbReference type="SAM" id="SignalP"/>
    </source>
</evidence>
<accession>A0A919CIJ6</accession>
<proteinExistence type="predicted"/>
<dbReference type="Proteomes" id="UP000644693">
    <property type="component" value="Unassembled WGS sequence"/>
</dbReference>
<organism evidence="2 3">
    <name type="scientific">Parahalioglobus pacificus</name>
    <dbReference type="NCBI Taxonomy" id="930806"/>
    <lineage>
        <taxon>Bacteria</taxon>
        <taxon>Pseudomonadati</taxon>
        <taxon>Pseudomonadota</taxon>
        <taxon>Gammaproteobacteria</taxon>
        <taxon>Cellvibrionales</taxon>
        <taxon>Halieaceae</taxon>
        <taxon>Parahalioglobus</taxon>
    </lineage>
</organism>
<keyword evidence="1" id="KW-0732">Signal</keyword>
<reference evidence="2" key="1">
    <citation type="journal article" date="2014" name="Int. J. Syst. Evol. Microbiol.">
        <title>Complete genome sequence of Corynebacterium casei LMG S-19264T (=DSM 44701T), isolated from a smear-ripened cheese.</title>
        <authorList>
            <consortium name="US DOE Joint Genome Institute (JGI-PGF)"/>
            <person name="Walter F."/>
            <person name="Albersmeier A."/>
            <person name="Kalinowski J."/>
            <person name="Ruckert C."/>
        </authorList>
    </citation>
    <scope>NUCLEOTIDE SEQUENCE</scope>
    <source>
        <strain evidence="2">KCTC 23430</strain>
    </source>
</reference>
<gene>
    <name evidence="2" type="ORF">GCM10007053_03040</name>
</gene>
<name>A0A919CIJ6_9GAMM</name>
<comment type="caution">
    <text evidence="2">The sequence shown here is derived from an EMBL/GenBank/DDBJ whole genome shotgun (WGS) entry which is preliminary data.</text>
</comment>
<feature type="chain" id="PRO_5037457950" description="NIPSNAP domain-containing protein" evidence="1">
    <location>
        <begin position="20"/>
        <end position="142"/>
    </location>
</feature>
<feature type="signal peptide" evidence="1">
    <location>
        <begin position="1"/>
        <end position="19"/>
    </location>
</feature>
<evidence type="ECO:0000313" key="2">
    <source>
        <dbReference type="EMBL" id="GHD26292.1"/>
    </source>
</evidence>
<dbReference type="EMBL" id="BMYM01000001">
    <property type="protein sequence ID" value="GHD26292.1"/>
    <property type="molecule type" value="Genomic_DNA"/>
</dbReference>
<evidence type="ECO:0000313" key="3">
    <source>
        <dbReference type="Proteomes" id="UP000644693"/>
    </source>
</evidence>
<evidence type="ECO:0008006" key="4">
    <source>
        <dbReference type="Google" id="ProtNLM"/>
    </source>
</evidence>
<protein>
    <recommendedName>
        <fullName evidence="4">NIPSNAP domain-containing protein</fullName>
    </recommendedName>
</protein>
<sequence length="142" mass="16224">MRKIILTVAALLMSRAICAQDDYVDGSYWTVTGVDTFPGQFNAYLTDLNGAWRKSMEMLIADEKVLSYKLLNNVNPREGEPDLWLMVEWSSGAAYMDTPRDYWDANARKLFGSMDNGAQANKARGEMREIKSNILLRELRFN</sequence>